<dbReference type="SUPFAM" id="SSF51735">
    <property type="entry name" value="NAD(P)-binding Rossmann-fold domains"/>
    <property type="match status" value="1"/>
</dbReference>
<keyword evidence="11" id="KW-1185">Reference proteome</keyword>
<feature type="active site" description="Proton donor" evidence="7">
    <location>
        <position position="209"/>
    </location>
</feature>
<dbReference type="Proteomes" id="UP001271007">
    <property type="component" value="Unassembled WGS sequence"/>
</dbReference>
<evidence type="ECO:0000256" key="3">
    <source>
        <dbReference type="ARBA" id="ARBA00023002"/>
    </source>
</evidence>
<comment type="catalytic activity">
    <reaction evidence="6">
        <text>6-phospho-D-gluconate + NADP(+) = D-ribulose 5-phosphate + CO2 + NADPH</text>
        <dbReference type="Rhea" id="RHEA:10116"/>
        <dbReference type="ChEBI" id="CHEBI:16526"/>
        <dbReference type="ChEBI" id="CHEBI:57783"/>
        <dbReference type="ChEBI" id="CHEBI:58121"/>
        <dbReference type="ChEBI" id="CHEBI:58349"/>
        <dbReference type="ChEBI" id="CHEBI:58759"/>
        <dbReference type="EC" id="1.1.1.44"/>
    </reaction>
</comment>
<evidence type="ECO:0000256" key="1">
    <source>
        <dbReference type="ARBA" id="ARBA00004874"/>
    </source>
</evidence>
<dbReference type="AlphaFoldDB" id="A0AAJ0DM58"/>
<feature type="domain" description="6-phosphogluconate dehydrogenase C-terminal" evidence="9">
    <location>
        <begin position="198"/>
        <end position="510"/>
    </location>
</feature>
<evidence type="ECO:0000256" key="6">
    <source>
        <dbReference type="PIRNR" id="PIRNR000109"/>
    </source>
</evidence>
<gene>
    <name evidence="10" type="ORF">LTR09_006087</name>
</gene>
<comment type="pathway">
    <text evidence="1 6">Carbohydrate degradation; pentose phosphate pathway; D-ribulose 5-phosphate from D-glucose 6-phosphate (oxidative stage): step 3/3.</text>
</comment>
<dbReference type="InterPro" id="IPR006183">
    <property type="entry name" value="Pgluconate_DH"/>
</dbReference>
<comment type="function">
    <text evidence="6">Catalyzes the oxidative decarboxylation of 6-phosphogluconate to ribulose 5-phosphate and CO(2), with concomitant reduction of NADP to NADPH.</text>
</comment>
<evidence type="ECO:0000256" key="4">
    <source>
        <dbReference type="ARBA" id="ARBA00023064"/>
    </source>
</evidence>
<dbReference type="InterPro" id="IPR006115">
    <property type="entry name" value="6PGDH_NADP-bd"/>
</dbReference>
<dbReference type="PIRSF" id="PIRSF000109">
    <property type="entry name" value="6PGD"/>
    <property type="match status" value="1"/>
</dbReference>
<dbReference type="InterPro" id="IPR006113">
    <property type="entry name" value="6PGDH_Gnd/GntZ"/>
</dbReference>
<dbReference type="GO" id="GO:0019521">
    <property type="term" value="P:D-gluconate metabolic process"/>
    <property type="evidence" value="ECO:0007669"/>
    <property type="project" value="UniProtKB-KW"/>
</dbReference>
<proteinExistence type="inferred from homology"/>
<dbReference type="GO" id="GO:0006098">
    <property type="term" value="P:pentose-phosphate shunt"/>
    <property type="evidence" value="ECO:0007669"/>
    <property type="project" value="UniProtKB-KW"/>
</dbReference>
<dbReference type="EC" id="1.1.1.44" evidence="6"/>
<evidence type="ECO:0000313" key="10">
    <source>
        <dbReference type="EMBL" id="KAK3053023.1"/>
    </source>
</evidence>
<dbReference type="SMART" id="SM01350">
    <property type="entry name" value="6PGD"/>
    <property type="match status" value="1"/>
</dbReference>
<keyword evidence="3 6" id="KW-0560">Oxidoreductase</keyword>
<dbReference type="GO" id="GO:0050661">
    <property type="term" value="F:NADP binding"/>
    <property type="evidence" value="ECO:0007669"/>
    <property type="project" value="InterPro"/>
</dbReference>
<dbReference type="InterPro" id="IPR006114">
    <property type="entry name" value="6PGDH_C"/>
</dbReference>
<dbReference type="EMBL" id="JAWDJX010000018">
    <property type="protein sequence ID" value="KAK3053023.1"/>
    <property type="molecule type" value="Genomic_DNA"/>
</dbReference>
<evidence type="ECO:0000259" key="9">
    <source>
        <dbReference type="SMART" id="SM01350"/>
    </source>
</evidence>
<keyword evidence="4" id="KW-0311">Gluconate utilization</keyword>
<dbReference type="InterPro" id="IPR008927">
    <property type="entry name" value="6-PGluconate_DH-like_C_sf"/>
</dbReference>
<keyword evidence="5 6" id="KW-0570">Pentose shunt</keyword>
<feature type="region of interest" description="Disordered" evidence="8">
    <location>
        <begin position="492"/>
        <end position="512"/>
    </location>
</feature>
<dbReference type="Gene3D" id="1.10.1040.10">
    <property type="entry name" value="N-(1-d-carboxylethyl)-l-norvaline Dehydrogenase, domain 2"/>
    <property type="match status" value="1"/>
</dbReference>
<reference evidence="10" key="1">
    <citation type="submission" date="2023-04" db="EMBL/GenBank/DDBJ databases">
        <title>Black Yeasts Isolated from many extreme environments.</title>
        <authorList>
            <person name="Coleine C."/>
            <person name="Stajich J.E."/>
            <person name="Selbmann L."/>
        </authorList>
    </citation>
    <scope>NUCLEOTIDE SEQUENCE</scope>
    <source>
        <strain evidence="10">CCFEE 5312</strain>
    </source>
</reference>
<evidence type="ECO:0000313" key="11">
    <source>
        <dbReference type="Proteomes" id="UP001271007"/>
    </source>
</evidence>
<dbReference type="Pfam" id="PF00393">
    <property type="entry name" value="6PGD"/>
    <property type="match status" value="1"/>
</dbReference>
<feature type="active site" description="Proton acceptor" evidence="7">
    <location>
        <position position="202"/>
    </location>
</feature>
<evidence type="ECO:0000256" key="2">
    <source>
        <dbReference type="ARBA" id="ARBA00008419"/>
    </source>
</evidence>
<dbReference type="InterPro" id="IPR036291">
    <property type="entry name" value="NAD(P)-bd_dom_sf"/>
</dbReference>
<dbReference type="SUPFAM" id="SSF48179">
    <property type="entry name" value="6-phosphogluconate dehydrogenase C-terminal domain-like"/>
    <property type="match status" value="1"/>
</dbReference>
<dbReference type="InterPro" id="IPR013328">
    <property type="entry name" value="6PGD_dom2"/>
</dbReference>
<protein>
    <recommendedName>
        <fullName evidence="6">6-phosphogluconate dehydrogenase, decarboxylating</fullName>
        <ecNumber evidence="6">1.1.1.44</ecNumber>
    </recommendedName>
</protein>
<evidence type="ECO:0000256" key="7">
    <source>
        <dbReference type="PIRSR" id="PIRSR000109-1"/>
    </source>
</evidence>
<dbReference type="PRINTS" id="PR00076">
    <property type="entry name" value="6PGDHDRGNASE"/>
</dbReference>
<organism evidence="10 11">
    <name type="scientific">Extremus antarcticus</name>
    <dbReference type="NCBI Taxonomy" id="702011"/>
    <lineage>
        <taxon>Eukaryota</taxon>
        <taxon>Fungi</taxon>
        <taxon>Dikarya</taxon>
        <taxon>Ascomycota</taxon>
        <taxon>Pezizomycotina</taxon>
        <taxon>Dothideomycetes</taxon>
        <taxon>Dothideomycetidae</taxon>
        <taxon>Mycosphaerellales</taxon>
        <taxon>Extremaceae</taxon>
        <taxon>Extremus</taxon>
    </lineage>
</organism>
<dbReference type="PANTHER" id="PTHR11811">
    <property type="entry name" value="6-PHOSPHOGLUCONATE DEHYDROGENASE"/>
    <property type="match status" value="1"/>
</dbReference>
<evidence type="ECO:0000256" key="8">
    <source>
        <dbReference type="SAM" id="MobiDB-lite"/>
    </source>
</evidence>
<comment type="caution">
    <text evidence="10">The sequence shown here is derived from an EMBL/GenBank/DDBJ whole genome shotgun (WGS) entry which is preliminary data.</text>
</comment>
<dbReference type="GO" id="GO:0004616">
    <property type="term" value="F:phosphogluconate dehydrogenase (decarboxylating) activity"/>
    <property type="evidence" value="ECO:0007669"/>
    <property type="project" value="UniProtKB-EC"/>
</dbReference>
<comment type="similarity">
    <text evidence="2 6">Belongs to the 6-phosphogluconate dehydrogenase family.</text>
</comment>
<accession>A0AAJ0DM58</accession>
<keyword evidence="6" id="KW-0521">NADP</keyword>
<dbReference type="FunFam" id="3.40.50.720:FF:000634">
    <property type="entry name" value="6-phosphogluconate dehydrogenase, decarboxylating"/>
    <property type="match status" value="1"/>
</dbReference>
<name>A0AAJ0DM58_9PEZI</name>
<dbReference type="Gene3D" id="3.40.50.720">
    <property type="entry name" value="NAD(P)-binding Rossmann-like Domain"/>
    <property type="match status" value="1"/>
</dbReference>
<comment type="subunit">
    <text evidence="6">Homodimer.</text>
</comment>
<sequence length="512" mass="56138">MKAAMAASINGTSDSLNITKIAMIGCGSMGGGMALLFAENGVHVSLQDPSNERMDAVLDGAEKAGVQEMISKHDDYKSLCDSLDSTKVFVWSLPHGKIGDTVLDGLMPLLNKGDIIIDCGNEHWANTERRQGKCMPKGIRYVGCGVSGGYQAARRGPSMCPGADDESLSLVLPLLQKVAAKAPDSSPCVGRIGTGGAGHYCKMIHNGIEHGMMSAISEAWGIMTKGLGMSLDEVGDEFERWNSYGEMKNTFLVEIGADICRKKNDKGKKVLPEIEDKVVQDYTGEEGTGVWSNDEAVDQHVPAPTLTSAHFLRIASGDLEQRRTISKTFGGAHVEEADSPMGMLESHRAILEQIRFAVYGACLEAYAQGLNIIDKANTSKHFNIDYSELLQVWRNGCIIRADHINREVLFPIYKVRKTEFLNPLYDTTFAEQLKLCYPSLRHVVMMATGADQVIPSLSASLEYIKYMTSTDLPTSFYEAELDYFGSHMYDKKGDDPEGKPETGKHHFEWKPA</sequence>
<dbReference type="Pfam" id="PF03446">
    <property type="entry name" value="NAD_binding_2"/>
    <property type="match status" value="1"/>
</dbReference>
<evidence type="ECO:0000256" key="5">
    <source>
        <dbReference type="ARBA" id="ARBA00023126"/>
    </source>
</evidence>